<dbReference type="Proteomes" id="UP000475862">
    <property type="component" value="Unassembled WGS sequence"/>
</dbReference>
<gene>
    <name evidence="1" type="ORF">AGLY_011626</name>
</gene>
<accession>A0A6G0TCY4</accession>
<organism evidence="1 2">
    <name type="scientific">Aphis glycines</name>
    <name type="common">Soybean aphid</name>
    <dbReference type="NCBI Taxonomy" id="307491"/>
    <lineage>
        <taxon>Eukaryota</taxon>
        <taxon>Metazoa</taxon>
        <taxon>Ecdysozoa</taxon>
        <taxon>Arthropoda</taxon>
        <taxon>Hexapoda</taxon>
        <taxon>Insecta</taxon>
        <taxon>Pterygota</taxon>
        <taxon>Neoptera</taxon>
        <taxon>Paraneoptera</taxon>
        <taxon>Hemiptera</taxon>
        <taxon>Sternorrhyncha</taxon>
        <taxon>Aphidomorpha</taxon>
        <taxon>Aphidoidea</taxon>
        <taxon>Aphididae</taxon>
        <taxon>Aphidini</taxon>
        <taxon>Aphis</taxon>
        <taxon>Aphis</taxon>
    </lineage>
</organism>
<dbReference type="AlphaFoldDB" id="A0A6G0TCY4"/>
<reference evidence="1 2" key="1">
    <citation type="submission" date="2019-08" db="EMBL/GenBank/DDBJ databases">
        <title>The genome of the soybean aphid Biotype 1, its phylome, world population structure and adaptation to the North American continent.</title>
        <authorList>
            <person name="Giordano R."/>
            <person name="Donthu R.K."/>
            <person name="Hernandez A.G."/>
            <person name="Wright C.L."/>
            <person name="Zimin A.V."/>
        </authorList>
    </citation>
    <scope>NUCLEOTIDE SEQUENCE [LARGE SCALE GENOMIC DNA]</scope>
    <source>
        <tissue evidence="1">Whole aphids</tissue>
    </source>
</reference>
<comment type="caution">
    <text evidence="1">The sequence shown here is derived from an EMBL/GenBank/DDBJ whole genome shotgun (WGS) entry which is preliminary data.</text>
</comment>
<protein>
    <submittedName>
        <fullName evidence="1">Uncharacterized protein</fullName>
    </submittedName>
</protein>
<proteinExistence type="predicted"/>
<keyword evidence="2" id="KW-1185">Reference proteome</keyword>
<name>A0A6G0TCY4_APHGL</name>
<sequence>MYALFSHQNYENLQTFELSVIGSKSKLPLENFLKLSLISVYIYGNGVWYFGEVHTITFSFCEPKEIQQGYTISFGFYKLSFSLEDIDSDNTNVRRQDQKFILTDGFHPRFCTQDGESPNIRRFEYWNSMHFKVMVGREIPILSLSVFTAKTVLTFLNFGRHSEQNDVSRHNVLQ</sequence>
<evidence type="ECO:0000313" key="1">
    <source>
        <dbReference type="EMBL" id="KAE9529530.1"/>
    </source>
</evidence>
<evidence type="ECO:0000313" key="2">
    <source>
        <dbReference type="Proteomes" id="UP000475862"/>
    </source>
</evidence>
<dbReference type="EMBL" id="VYZN01000044">
    <property type="protein sequence ID" value="KAE9529530.1"/>
    <property type="molecule type" value="Genomic_DNA"/>
</dbReference>